<dbReference type="NCBIfam" id="TIGR00400">
    <property type="entry name" value="mgtE"/>
    <property type="match status" value="1"/>
</dbReference>
<evidence type="ECO:0000256" key="9">
    <source>
        <dbReference type="RuleBase" id="RU362011"/>
    </source>
</evidence>
<dbReference type="GO" id="GO:0015095">
    <property type="term" value="F:magnesium ion transmembrane transporter activity"/>
    <property type="evidence" value="ECO:0007669"/>
    <property type="project" value="UniProtKB-UniRule"/>
</dbReference>
<evidence type="ECO:0000256" key="8">
    <source>
        <dbReference type="PROSITE-ProRule" id="PRU00703"/>
    </source>
</evidence>
<dbReference type="SUPFAM" id="SSF161093">
    <property type="entry name" value="MgtE membrane domain-like"/>
    <property type="match status" value="1"/>
</dbReference>
<keyword evidence="4 9" id="KW-0812">Transmembrane</keyword>
<dbReference type="SUPFAM" id="SSF158791">
    <property type="entry name" value="MgtE N-terminal domain-like"/>
    <property type="match status" value="1"/>
</dbReference>
<dbReference type="InterPro" id="IPR006668">
    <property type="entry name" value="Mg_transptr_MgtE_intracell_dom"/>
</dbReference>
<keyword evidence="12" id="KW-1185">Reference proteome</keyword>
<evidence type="ECO:0000259" key="10">
    <source>
        <dbReference type="PROSITE" id="PS51371"/>
    </source>
</evidence>
<comment type="caution">
    <text evidence="11">The sequence shown here is derived from an EMBL/GenBank/DDBJ whole genome shotgun (WGS) entry which is preliminary data.</text>
</comment>
<keyword evidence="9" id="KW-0479">Metal-binding</keyword>
<feature type="transmembrane region" description="Helical" evidence="9">
    <location>
        <begin position="379"/>
        <end position="400"/>
    </location>
</feature>
<comment type="subcellular location">
    <subcellularLocation>
        <location evidence="9">Cell membrane</location>
        <topology evidence="9">Multi-pass membrane protein</topology>
    </subcellularLocation>
    <subcellularLocation>
        <location evidence="1">Membrane</location>
        <topology evidence="1">Multi-pass membrane protein</topology>
    </subcellularLocation>
</comment>
<dbReference type="InterPro" id="IPR036739">
    <property type="entry name" value="SLC41_membr_dom_sf"/>
</dbReference>
<comment type="subunit">
    <text evidence="9">Homodimer.</text>
</comment>
<comment type="similarity">
    <text evidence="2 9">Belongs to the SLC41A transporter family.</text>
</comment>
<evidence type="ECO:0000256" key="3">
    <source>
        <dbReference type="ARBA" id="ARBA00022448"/>
    </source>
</evidence>
<dbReference type="GO" id="GO:0005886">
    <property type="term" value="C:plasma membrane"/>
    <property type="evidence" value="ECO:0007669"/>
    <property type="project" value="UniProtKB-SubCell"/>
</dbReference>
<dbReference type="InterPro" id="IPR046342">
    <property type="entry name" value="CBS_dom_sf"/>
</dbReference>
<dbReference type="InterPro" id="IPR000644">
    <property type="entry name" value="CBS_dom"/>
</dbReference>
<proteinExistence type="inferred from homology"/>
<dbReference type="InterPro" id="IPR006667">
    <property type="entry name" value="SLC41_membr_dom"/>
</dbReference>
<name>A0A398AWQ5_9BACI</name>
<keyword evidence="3 9" id="KW-0813">Transport</keyword>
<evidence type="ECO:0000256" key="1">
    <source>
        <dbReference type="ARBA" id="ARBA00004141"/>
    </source>
</evidence>
<keyword evidence="5 9" id="KW-0460">Magnesium</keyword>
<dbReference type="PROSITE" id="PS51371">
    <property type="entry name" value="CBS"/>
    <property type="match status" value="2"/>
</dbReference>
<comment type="function">
    <text evidence="9">Acts as a magnesium transporter.</text>
</comment>
<evidence type="ECO:0000256" key="6">
    <source>
        <dbReference type="ARBA" id="ARBA00022989"/>
    </source>
</evidence>
<feature type="transmembrane region" description="Helical" evidence="9">
    <location>
        <begin position="334"/>
        <end position="358"/>
    </location>
</feature>
<keyword evidence="7 9" id="KW-0472">Membrane</keyword>
<keyword evidence="9" id="KW-1003">Cell membrane</keyword>
<evidence type="ECO:0000256" key="5">
    <source>
        <dbReference type="ARBA" id="ARBA00022842"/>
    </source>
</evidence>
<sequence length="472" mass="52287">MLVLGADRKGAGDLADNNDALSKKNFNTELLLQALRREDIDGFREEFLELHPYDQASFFSALDEEARMKVYHFISPEEMAGLFENLGGEEDEYQDVLSEMSPDYAADMLSNMYADDAVDVLNELDKDQVASYLTIMDKEAANEIKDLLHYEEYTAGSIMTTEYIAISANQTIRSAMHILKKEAPRAETIYYVYVIDEEKKLVGVISLRDLIVNDDDNMVSKVMYDRVVAAMAGEDQEEVARKMRDYNFLALPVIDFQGHLLGIITVDDIIDVMDEEASDDYSKLAGIADLDGMDRNPFSAAKKRLPWLVILLFLGMFTASLIGRFEETLNKVAILAVFIPLIAGMAGNTGTQALAVAVRGIATGDLEKESKWNIILREAGTGFITGLTCGILVTFVVYFWQGDLFLGALVGISIFCTLIVATLAGSLVPLFMHKMKIDPAVASGPFITTINDIISILIYFGIATAFMGYLTK</sequence>
<dbReference type="Gene3D" id="3.10.580.10">
    <property type="entry name" value="CBS-domain"/>
    <property type="match status" value="1"/>
</dbReference>
<dbReference type="GO" id="GO:0046872">
    <property type="term" value="F:metal ion binding"/>
    <property type="evidence" value="ECO:0007669"/>
    <property type="project" value="UniProtKB-KW"/>
</dbReference>
<dbReference type="Gene3D" id="1.10.357.20">
    <property type="entry name" value="SLC41 divalent cation transporters, integral membrane domain"/>
    <property type="match status" value="1"/>
</dbReference>
<dbReference type="CDD" id="cd04606">
    <property type="entry name" value="CBS_pair_Mg_transporter"/>
    <property type="match status" value="1"/>
</dbReference>
<dbReference type="SUPFAM" id="SSF54631">
    <property type="entry name" value="CBS-domain pair"/>
    <property type="match status" value="1"/>
</dbReference>
<dbReference type="InterPro" id="IPR006669">
    <property type="entry name" value="MgtE_transporter"/>
</dbReference>
<dbReference type="RefSeq" id="WP_119114685.1">
    <property type="nucleotide sequence ID" value="NZ_CBCSEO010000001.1"/>
</dbReference>
<gene>
    <name evidence="11" type="primary">mgtE</name>
    <name evidence="11" type="ORF">D1970_20200</name>
</gene>
<accession>A0A398AWQ5</accession>
<dbReference type="Gene3D" id="1.25.60.10">
    <property type="entry name" value="MgtE N-terminal domain-like"/>
    <property type="match status" value="1"/>
</dbReference>
<feature type="domain" description="CBS" evidence="10">
    <location>
        <begin position="159"/>
        <end position="220"/>
    </location>
</feature>
<protein>
    <recommendedName>
        <fullName evidence="9">Magnesium transporter MgtE</fullName>
    </recommendedName>
</protein>
<organism evidence="11 12">
    <name type="scientific">Mesobacillus zeae</name>
    <dbReference type="NCBI Taxonomy" id="1917180"/>
    <lineage>
        <taxon>Bacteria</taxon>
        <taxon>Bacillati</taxon>
        <taxon>Bacillota</taxon>
        <taxon>Bacilli</taxon>
        <taxon>Bacillales</taxon>
        <taxon>Bacillaceae</taxon>
        <taxon>Mesobacillus</taxon>
    </lineage>
</organism>
<keyword evidence="8" id="KW-0129">CBS domain</keyword>
<dbReference type="OrthoDB" id="9790355at2"/>
<evidence type="ECO:0000313" key="12">
    <source>
        <dbReference type="Proteomes" id="UP000265816"/>
    </source>
</evidence>
<dbReference type="Pfam" id="PF00571">
    <property type="entry name" value="CBS"/>
    <property type="match status" value="2"/>
</dbReference>
<reference evidence="11 12" key="1">
    <citation type="submission" date="2018-08" db="EMBL/GenBank/DDBJ databases">
        <title>Bacillus jemisoniae sp. nov., Bacillus chryseoplanitiae sp. nov., Bacillus resnikiae sp. nov., and Bacillus frankliniae sp. nov., isolated from Viking spacecraft and associated surfaces.</title>
        <authorList>
            <person name="Seuylemezian A."/>
            <person name="Vaishampayan P."/>
        </authorList>
    </citation>
    <scope>NUCLEOTIDE SEQUENCE [LARGE SCALE GENOMIC DNA]</scope>
    <source>
        <strain evidence="11 12">JJ-247</strain>
    </source>
</reference>
<dbReference type="InterPro" id="IPR038076">
    <property type="entry name" value="MgtE_N_sf"/>
</dbReference>
<dbReference type="Proteomes" id="UP000265816">
    <property type="component" value="Unassembled WGS sequence"/>
</dbReference>
<dbReference type="Pfam" id="PF01769">
    <property type="entry name" value="MgtE"/>
    <property type="match status" value="1"/>
</dbReference>
<dbReference type="AlphaFoldDB" id="A0A398AWQ5"/>
<dbReference type="PANTHER" id="PTHR43773">
    <property type="entry name" value="MAGNESIUM TRANSPORTER MGTE"/>
    <property type="match status" value="1"/>
</dbReference>
<dbReference type="SMART" id="SM00116">
    <property type="entry name" value="CBS"/>
    <property type="match status" value="2"/>
</dbReference>
<feature type="domain" description="CBS" evidence="10">
    <location>
        <begin position="223"/>
        <end position="281"/>
    </location>
</feature>
<feature type="transmembrane region" description="Helical" evidence="9">
    <location>
        <begin position="406"/>
        <end position="432"/>
    </location>
</feature>
<evidence type="ECO:0000256" key="2">
    <source>
        <dbReference type="ARBA" id="ARBA00009749"/>
    </source>
</evidence>
<evidence type="ECO:0000256" key="4">
    <source>
        <dbReference type="ARBA" id="ARBA00022692"/>
    </source>
</evidence>
<dbReference type="Pfam" id="PF03448">
    <property type="entry name" value="MgtE_N"/>
    <property type="match status" value="1"/>
</dbReference>
<feature type="transmembrane region" description="Helical" evidence="9">
    <location>
        <begin position="453"/>
        <end position="471"/>
    </location>
</feature>
<dbReference type="EMBL" id="QWVT01000044">
    <property type="protein sequence ID" value="RID82072.1"/>
    <property type="molecule type" value="Genomic_DNA"/>
</dbReference>
<feature type="transmembrane region" description="Helical" evidence="9">
    <location>
        <begin position="305"/>
        <end position="322"/>
    </location>
</feature>
<evidence type="ECO:0000256" key="7">
    <source>
        <dbReference type="ARBA" id="ARBA00023136"/>
    </source>
</evidence>
<keyword evidence="6 9" id="KW-1133">Transmembrane helix</keyword>
<evidence type="ECO:0000313" key="11">
    <source>
        <dbReference type="EMBL" id="RID82072.1"/>
    </source>
</evidence>
<dbReference type="SMART" id="SM00924">
    <property type="entry name" value="MgtE_N"/>
    <property type="match status" value="1"/>
</dbReference>
<dbReference type="PANTHER" id="PTHR43773:SF1">
    <property type="entry name" value="MAGNESIUM TRANSPORTER MGTE"/>
    <property type="match status" value="1"/>
</dbReference>